<name>A0A7W7LDR5_STRNE</name>
<dbReference type="Proteomes" id="UP000556436">
    <property type="component" value="Unassembled WGS sequence"/>
</dbReference>
<protein>
    <submittedName>
        <fullName evidence="1">Uncharacterized protein</fullName>
    </submittedName>
</protein>
<organism evidence="1 2">
    <name type="scientific">Streptomyces netropsis</name>
    <name type="common">Streptoverticillium netropsis</name>
    <dbReference type="NCBI Taxonomy" id="55404"/>
    <lineage>
        <taxon>Bacteria</taxon>
        <taxon>Bacillati</taxon>
        <taxon>Actinomycetota</taxon>
        <taxon>Actinomycetes</taxon>
        <taxon>Kitasatosporales</taxon>
        <taxon>Streptomycetaceae</taxon>
        <taxon>Streptomyces</taxon>
    </lineage>
</organism>
<evidence type="ECO:0000313" key="1">
    <source>
        <dbReference type="EMBL" id="MBB4888342.1"/>
    </source>
</evidence>
<gene>
    <name evidence="1" type="ORF">FHS38_004411</name>
</gene>
<keyword evidence="2" id="KW-1185">Reference proteome</keyword>
<reference evidence="1 2" key="1">
    <citation type="submission" date="2020-08" db="EMBL/GenBank/DDBJ databases">
        <title>Genomic Encyclopedia of Type Strains, Phase III (KMG-III): the genomes of soil and plant-associated and newly described type strains.</title>
        <authorList>
            <person name="Whitman W."/>
        </authorList>
    </citation>
    <scope>NUCLEOTIDE SEQUENCE [LARGE SCALE GENOMIC DNA]</scope>
    <source>
        <strain evidence="1 2">CECT 3265</strain>
    </source>
</reference>
<dbReference type="AlphaFoldDB" id="A0A7W7LDR5"/>
<evidence type="ECO:0000313" key="2">
    <source>
        <dbReference type="Proteomes" id="UP000556436"/>
    </source>
</evidence>
<accession>A0A7W7LDR5</accession>
<proteinExistence type="predicted"/>
<dbReference type="EMBL" id="JACHJG010000009">
    <property type="protein sequence ID" value="MBB4888342.1"/>
    <property type="molecule type" value="Genomic_DNA"/>
</dbReference>
<sequence length="31" mass="3138">MSGVDLARVALRAAMEGLAGGLDPVRRAGRA</sequence>
<comment type="caution">
    <text evidence="1">The sequence shown here is derived from an EMBL/GenBank/DDBJ whole genome shotgun (WGS) entry which is preliminary data.</text>
</comment>